<accession>A0A927JDS1</accession>
<organism evidence="2 3">
    <name type="scientific">Lolliginicoccus lacisalsi</name>
    <dbReference type="NCBI Taxonomy" id="2742202"/>
    <lineage>
        <taxon>Bacteria</taxon>
        <taxon>Bacillati</taxon>
        <taxon>Actinomycetota</taxon>
        <taxon>Actinomycetes</taxon>
        <taxon>Mycobacteriales</taxon>
        <taxon>Hoyosellaceae</taxon>
        <taxon>Lolliginicoccus</taxon>
    </lineage>
</organism>
<dbReference type="RefSeq" id="WP_192039896.1">
    <property type="nucleotide sequence ID" value="NZ_JACYWE010000008.1"/>
</dbReference>
<evidence type="ECO:0000313" key="3">
    <source>
        <dbReference type="Proteomes" id="UP000642993"/>
    </source>
</evidence>
<feature type="region of interest" description="Disordered" evidence="1">
    <location>
        <begin position="42"/>
        <end position="64"/>
    </location>
</feature>
<dbReference type="AlphaFoldDB" id="A0A927JDS1"/>
<gene>
    <name evidence="2" type="ORF">HT102_13155</name>
</gene>
<dbReference type="EMBL" id="JACYWE010000008">
    <property type="protein sequence ID" value="MBD8507431.1"/>
    <property type="molecule type" value="Genomic_DNA"/>
</dbReference>
<protein>
    <submittedName>
        <fullName evidence="2">Uncharacterized protein</fullName>
    </submittedName>
</protein>
<evidence type="ECO:0000313" key="2">
    <source>
        <dbReference type="EMBL" id="MBD8507431.1"/>
    </source>
</evidence>
<name>A0A927JDS1_9ACTN</name>
<evidence type="ECO:0000256" key="1">
    <source>
        <dbReference type="SAM" id="MobiDB-lite"/>
    </source>
</evidence>
<proteinExistence type="predicted"/>
<comment type="caution">
    <text evidence="2">The sequence shown here is derived from an EMBL/GenBank/DDBJ whole genome shotgun (WGS) entry which is preliminary data.</text>
</comment>
<reference evidence="2" key="1">
    <citation type="submission" date="2020-09" db="EMBL/GenBank/DDBJ databases">
        <title>Hoyosella lacisalsi sp. nov., a halotolerant actinobacterium isolated from soil of Lake Gudzhirganskoe.</title>
        <authorList>
            <person name="Yang Q."/>
            <person name="Guo P.Y."/>
            <person name="Liu S.W."/>
            <person name="Li F.N."/>
            <person name="Sun C.H."/>
        </authorList>
    </citation>
    <scope>NUCLEOTIDE SEQUENCE</scope>
    <source>
        <strain evidence="2">G463</strain>
    </source>
</reference>
<dbReference type="Proteomes" id="UP000642993">
    <property type="component" value="Unassembled WGS sequence"/>
</dbReference>
<feature type="compositionally biased region" description="Polar residues" evidence="1">
    <location>
        <begin position="49"/>
        <end position="64"/>
    </location>
</feature>
<keyword evidence="3" id="KW-1185">Reference proteome</keyword>
<sequence>MTPFDIDQIQAPSLINAASQQAIPTSASPGIEVADLRESHSLTRFPPTGNASTMSSGHQVRSLA</sequence>